<reference evidence="1 2" key="1">
    <citation type="submission" date="2015-08" db="EMBL/GenBank/DDBJ databases">
        <title>Next Generation Sequencing and Analysis of the Genome of Puccinia sorghi L Schw, the Causal Agent of Maize Common Rust.</title>
        <authorList>
            <person name="Rochi L."/>
            <person name="Burguener G."/>
            <person name="Darino M."/>
            <person name="Turjanski A."/>
            <person name="Kreff E."/>
            <person name="Dieguez M.J."/>
            <person name="Sacco F."/>
        </authorList>
    </citation>
    <scope>NUCLEOTIDE SEQUENCE [LARGE SCALE GENOMIC DNA]</scope>
    <source>
        <strain evidence="1 2">RO10H11247</strain>
    </source>
</reference>
<gene>
    <name evidence="1" type="ORF">VP01_8095g1</name>
</gene>
<evidence type="ECO:0000313" key="1">
    <source>
        <dbReference type="EMBL" id="KNZ45456.1"/>
    </source>
</evidence>
<name>A0A0L6UAB6_9BASI</name>
<dbReference type="AlphaFoldDB" id="A0A0L6UAB6"/>
<proteinExistence type="predicted"/>
<accession>A0A0L6UAB6</accession>
<protein>
    <submittedName>
        <fullName evidence="1">Uncharacterized protein</fullName>
    </submittedName>
</protein>
<dbReference type="Proteomes" id="UP000037035">
    <property type="component" value="Unassembled WGS sequence"/>
</dbReference>
<comment type="caution">
    <text evidence="1">The sequence shown here is derived from an EMBL/GenBank/DDBJ whole genome shotgun (WGS) entry which is preliminary data.</text>
</comment>
<sequence length="89" mass="9820">MRDRCRLVAVLQVHLLPLAVIRQRRSPPDFLHGCFSMGLILPGRPTGQMPHSPSTINALPGNMSSGARDPLHWKSTMFPKHAKIAGLET</sequence>
<feature type="non-terminal residue" evidence="1">
    <location>
        <position position="1"/>
    </location>
</feature>
<keyword evidence="2" id="KW-1185">Reference proteome</keyword>
<organism evidence="1 2">
    <name type="scientific">Puccinia sorghi</name>
    <dbReference type="NCBI Taxonomy" id="27349"/>
    <lineage>
        <taxon>Eukaryota</taxon>
        <taxon>Fungi</taxon>
        <taxon>Dikarya</taxon>
        <taxon>Basidiomycota</taxon>
        <taxon>Pucciniomycotina</taxon>
        <taxon>Pucciniomycetes</taxon>
        <taxon>Pucciniales</taxon>
        <taxon>Pucciniaceae</taxon>
        <taxon>Puccinia</taxon>
    </lineage>
</organism>
<dbReference type="EMBL" id="LAVV01013599">
    <property type="protein sequence ID" value="KNZ45456.1"/>
    <property type="molecule type" value="Genomic_DNA"/>
</dbReference>
<dbReference type="VEuPathDB" id="FungiDB:VP01_8095g1"/>
<evidence type="ECO:0000313" key="2">
    <source>
        <dbReference type="Proteomes" id="UP000037035"/>
    </source>
</evidence>